<reference evidence="8 9" key="1">
    <citation type="submission" date="2018-04" db="EMBL/GenBank/DDBJ databases">
        <title>Genomic Encyclopedia of Type Strains, Phase IV (KMG-IV): sequencing the most valuable type-strain genomes for metagenomic binning, comparative biology and taxonomic classification.</title>
        <authorList>
            <person name="Goeker M."/>
        </authorList>
    </citation>
    <scope>NUCLEOTIDE SEQUENCE [LARGE SCALE GENOMIC DNA]</scope>
    <source>
        <strain evidence="8 9">DSM 20705</strain>
    </source>
</reference>
<dbReference type="EMBL" id="QEKV01000001">
    <property type="protein sequence ID" value="PVY95519.1"/>
    <property type="molecule type" value="Genomic_DNA"/>
</dbReference>
<evidence type="ECO:0000256" key="5">
    <source>
        <dbReference type="ARBA" id="ARBA00023136"/>
    </source>
</evidence>
<comment type="caution">
    <text evidence="8">The sequence shown here is derived from an EMBL/GenBank/DDBJ whole genome shotgun (WGS) entry which is preliminary data.</text>
</comment>
<dbReference type="InterPro" id="IPR003834">
    <property type="entry name" value="Cyt_c_assmbl_TM_dom"/>
</dbReference>
<dbReference type="GO" id="GO:0017004">
    <property type="term" value="P:cytochrome complex assembly"/>
    <property type="evidence" value="ECO:0007669"/>
    <property type="project" value="InterPro"/>
</dbReference>
<evidence type="ECO:0000256" key="6">
    <source>
        <dbReference type="SAM" id="Phobius"/>
    </source>
</evidence>
<accession>A0A2U1E751</accession>
<gene>
    <name evidence="8" type="ORF">C7381_10143</name>
</gene>
<feature type="transmembrane region" description="Helical" evidence="6">
    <location>
        <begin position="12"/>
        <end position="33"/>
    </location>
</feature>
<proteinExistence type="inferred from homology"/>
<comment type="subcellular location">
    <subcellularLocation>
        <location evidence="1">Membrane</location>
        <topology evidence="1">Multi-pass membrane protein</topology>
    </subcellularLocation>
</comment>
<comment type="similarity">
    <text evidence="2">Belongs to the DsbD family.</text>
</comment>
<dbReference type="PANTHER" id="PTHR31272:SF4">
    <property type="entry name" value="CYTOCHROME C-TYPE BIOGENESIS PROTEIN HI_1454-RELATED"/>
    <property type="match status" value="1"/>
</dbReference>
<dbReference type="GO" id="GO:0016020">
    <property type="term" value="C:membrane"/>
    <property type="evidence" value="ECO:0007669"/>
    <property type="project" value="UniProtKB-SubCell"/>
</dbReference>
<sequence>MEDVNLLTGFTAGLLSFLTPCVLPMVPVYLMYLTGSFKMDSLKDERWKTFSRSLSFVLGFTIVFVLLGLSATALGKFLITNKATLRKIGAVMVIVFGLIMTKIIKFKKLKKRNYMKLQDGFFGSVLMGMAFSIGWSPCFGPVVGMILSIAAQKDTLLKGAVLLFSYSLGLGIPFIISGFFAGAIRNYFNRHTLKMELINKITGFVMIIFGILMYFDLFRYLR</sequence>
<evidence type="ECO:0000256" key="2">
    <source>
        <dbReference type="ARBA" id="ARBA00006143"/>
    </source>
</evidence>
<dbReference type="InterPro" id="IPR051790">
    <property type="entry name" value="Cytochrome_c-biogenesis_DsbD"/>
</dbReference>
<evidence type="ECO:0000313" key="9">
    <source>
        <dbReference type="Proteomes" id="UP000245793"/>
    </source>
</evidence>
<dbReference type="Proteomes" id="UP000245793">
    <property type="component" value="Unassembled WGS sequence"/>
</dbReference>
<keyword evidence="9" id="KW-1185">Reference proteome</keyword>
<keyword evidence="5 6" id="KW-0472">Membrane</keyword>
<feature type="transmembrane region" description="Helical" evidence="6">
    <location>
        <begin position="125"/>
        <end position="151"/>
    </location>
</feature>
<feature type="transmembrane region" description="Helical" evidence="6">
    <location>
        <begin position="197"/>
        <end position="215"/>
    </location>
</feature>
<feature type="domain" description="Cytochrome C biogenesis protein transmembrane" evidence="7">
    <location>
        <begin position="6"/>
        <end position="214"/>
    </location>
</feature>
<feature type="transmembrane region" description="Helical" evidence="6">
    <location>
        <begin position="85"/>
        <end position="104"/>
    </location>
</feature>
<keyword evidence="4 6" id="KW-1133">Transmembrane helix</keyword>
<dbReference type="RefSeq" id="WP_116479459.1">
    <property type="nucleotide sequence ID" value="NZ_QEKV01000001.1"/>
</dbReference>
<feature type="transmembrane region" description="Helical" evidence="6">
    <location>
        <begin position="163"/>
        <end position="185"/>
    </location>
</feature>
<keyword evidence="3 6" id="KW-0812">Transmembrane</keyword>
<evidence type="ECO:0000256" key="3">
    <source>
        <dbReference type="ARBA" id="ARBA00022692"/>
    </source>
</evidence>
<organism evidence="8 9">
    <name type="scientific">Ezakiella coagulans</name>
    <dbReference type="NCBI Taxonomy" id="46507"/>
    <lineage>
        <taxon>Bacteria</taxon>
        <taxon>Bacillati</taxon>
        <taxon>Bacillota</taxon>
        <taxon>Tissierellia</taxon>
        <taxon>Ezakiella</taxon>
    </lineage>
</organism>
<name>A0A2U1E751_9FIRM</name>
<evidence type="ECO:0000259" key="7">
    <source>
        <dbReference type="Pfam" id="PF02683"/>
    </source>
</evidence>
<evidence type="ECO:0000256" key="1">
    <source>
        <dbReference type="ARBA" id="ARBA00004141"/>
    </source>
</evidence>
<dbReference type="Pfam" id="PF02683">
    <property type="entry name" value="DsbD_TM"/>
    <property type="match status" value="1"/>
</dbReference>
<evidence type="ECO:0000256" key="4">
    <source>
        <dbReference type="ARBA" id="ARBA00022989"/>
    </source>
</evidence>
<feature type="transmembrane region" description="Helical" evidence="6">
    <location>
        <begin position="54"/>
        <end position="79"/>
    </location>
</feature>
<dbReference type="AlphaFoldDB" id="A0A2U1E751"/>
<dbReference type="PANTHER" id="PTHR31272">
    <property type="entry name" value="CYTOCHROME C-TYPE BIOGENESIS PROTEIN HI_1454-RELATED"/>
    <property type="match status" value="1"/>
</dbReference>
<protein>
    <submittedName>
        <fullName evidence="8">Cytochrome c biogenesis protein CcdA</fullName>
    </submittedName>
</protein>
<evidence type="ECO:0000313" key="8">
    <source>
        <dbReference type="EMBL" id="PVY95519.1"/>
    </source>
</evidence>